<feature type="transmembrane region" description="Helical" evidence="8">
    <location>
        <begin position="404"/>
        <end position="425"/>
    </location>
</feature>
<comment type="caution">
    <text evidence="9">The sequence shown here is derived from an EMBL/GenBank/DDBJ whole genome shotgun (WGS) entry which is preliminary data.</text>
</comment>
<dbReference type="Gene3D" id="1.20.1250.20">
    <property type="entry name" value="MFS general substrate transporter like domains"/>
    <property type="match status" value="1"/>
</dbReference>
<evidence type="ECO:0000256" key="1">
    <source>
        <dbReference type="ARBA" id="ARBA00004651"/>
    </source>
</evidence>
<feature type="transmembrane region" description="Helical" evidence="8">
    <location>
        <begin position="445"/>
        <end position="468"/>
    </location>
</feature>
<evidence type="ECO:0000256" key="2">
    <source>
        <dbReference type="ARBA" id="ARBA00009617"/>
    </source>
</evidence>
<dbReference type="PROSITE" id="PS00872">
    <property type="entry name" value="NA_GALACTOSIDE_SYMP"/>
    <property type="match status" value="1"/>
</dbReference>
<evidence type="ECO:0000256" key="5">
    <source>
        <dbReference type="ARBA" id="ARBA00022692"/>
    </source>
</evidence>
<dbReference type="Pfam" id="PF13347">
    <property type="entry name" value="MFS_2"/>
    <property type="match status" value="1"/>
</dbReference>
<dbReference type="RefSeq" id="WP_394407082.1">
    <property type="nucleotide sequence ID" value="NZ_JBIGIC010000002.1"/>
</dbReference>
<dbReference type="InterPro" id="IPR039672">
    <property type="entry name" value="MFS_2"/>
</dbReference>
<keyword evidence="4" id="KW-1003">Cell membrane</keyword>
<feature type="transmembrane region" description="Helical" evidence="8">
    <location>
        <begin position="270"/>
        <end position="291"/>
    </location>
</feature>
<feature type="transmembrane region" description="Helical" evidence="8">
    <location>
        <begin position="311"/>
        <end position="330"/>
    </location>
</feature>
<feature type="transmembrane region" description="Helical" evidence="8">
    <location>
        <begin position="108"/>
        <end position="130"/>
    </location>
</feature>
<evidence type="ECO:0000313" key="10">
    <source>
        <dbReference type="Proteomes" id="UP001606134"/>
    </source>
</evidence>
<feature type="transmembrane region" description="Helical" evidence="8">
    <location>
        <begin position="136"/>
        <end position="160"/>
    </location>
</feature>
<feature type="transmembrane region" description="Helical" evidence="8">
    <location>
        <begin position="180"/>
        <end position="202"/>
    </location>
</feature>
<evidence type="ECO:0000256" key="8">
    <source>
        <dbReference type="SAM" id="Phobius"/>
    </source>
</evidence>
<dbReference type="PANTHER" id="PTHR11328">
    <property type="entry name" value="MAJOR FACILITATOR SUPERFAMILY DOMAIN-CONTAINING PROTEIN"/>
    <property type="match status" value="1"/>
</dbReference>
<feature type="transmembrane region" description="Helical" evidence="8">
    <location>
        <begin position="214"/>
        <end position="233"/>
    </location>
</feature>
<evidence type="ECO:0000256" key="6">
    <source>
        <dbReference type="ARBA" id="ARBA00022989"/>
    </source>
</evidence>
<sequence>MIADSDGVAAPLTPRPGAPGVASTSTAAADRVPASQKIGFGLGSFLDMWGHWLYQSLAFHVFNVFLGVAPGLISTALGLKIAVDAVSDALFGWISDNARTRWGRRRPFILVGGILAGIGLPLMFAVGRGWSDTEYFVFMVVSTCLYVPAMSCFIMPWNSLGAEMTPDYHERTRVMSWKNAIQKIPELAMFVAAQFTTLAIFNDASGKPDILKGAQVYTSILGGIMVVVSVLIFSLTRERYYENVVAKSKQRVPFKDTLYRTLKNRPFRQMLGTMLAYNMATSMVGLLGYYATVYYVCGGNVVEATKWNSMMGVAGLVCGLIGITFAGWVARHHGKRNALMTVITLGICAFIGDWFFYNPQLPWLQLFASGGVAFIGAGFWTIYGSSMADVIDHDELESGQRREGSFAACGSWISKVGLALGNMTSGWVLQFTGFDAKLPVQGEDAIFLIRVCLSGIPIVGLCVALYIVSRYFLTEKRMHEIRAELEARRGTV</sequence>
<feature type="transmembrane region" description="Helical" evidence="8">
    <location>
        <begin position="363"/>
        <end position="383"/>
    </location>
</feature>
<organism evidence="9 10">
    <name type="scientific">Pelomonas candidula</name>
    <dbReference type="NCBI Taxonomy" id="3299025"/>
    <lineage>
        <taxon>Bacteria</taxon>
        <taxon>Pseudomonadati</taxon>
        <taxon>Pseudomonadota</taxon>
        <taxon>Betaproteobacteria</taxon>
        <taxon>Burkholderiales</taxon>
        <taxon>Sphaerotilaceae</taxon>
        <taxon>Roseateles</taxon>
    </lineage>
</organism>
<evidence type="ECO:0000256" key="4">
    <source>
        <dbReference type="ARBA" id="ARBA00022475"/>
    </source>
</evidence>
<comment type="similarity">
    <text evidence="2">Belongs to the sodium:galactoside symporter (TC 2.A.2) family.</text>
</comment>
<proteinExistence type="inferred from homology"/>
<evidence type="ECO:0000256" key="7">
    <source>
        <dbReference type="ARBA" id="ARBA00023136"/>
    </source>
</evidence>
<protein>
    <submittedName>
        <fullName evidence="9">MFS transporter</fullName>
    </submittedName>
</protein>
<feature type="transmembrane region" description="Helical" evidence="8">
    <location>
        <begin position="52"/>
        <end position="73"/>
    </location>
</feature>
<feature type="transmembrane region" description="Helical" evidence="8">
    <location>
        <begin position="337"/>
        <end position="357"/>
    </location>
</feature>
<comment type="subcellular location">
    <subcellularLocation>
        <location evidence="1">Cell membrane</location>
        <topology evidence="1">Multi-pass membrane protein</topology>
    </subcellularLocation>
</comment>
<keyword evidence="10" id="KW-1185">Reference proteome</keyword>
<keyword evidence="3" id="KW-0813">Transport</keyword>
<evidence type="ECO:0000313" key="9">
    <source>
        <dbReference type="EMBL" id="MFG6486142.1"/>
    </source>
</evidence>
<keyword evidence="7 8" id="KW-0472">Membrane</keyword>
<name>A0ABW7H9H2_9BURK</name>
<dbReference type="EMBL" id="JBIGIC010000002">
    <property type="protein sequence ID" value="MFG6486142.1"/>
    <property type="molecule type" value="Genomic_DNA"/>
</dbReference>
<dbReference type="InterPro" id="IPR018043">
    <property type="entry name" value="Na/Gal_symport_CS"/>
</dbReference>
<keyword evidence="6 8" id="KW-1133">Transmembrane helix</keyword>
<reference evidence="9 10" key="1">
    <citation type="submission" date="2024-08" db="EMBL/GenBank/DDBJ databases">
        <authorList>
            <person name="Lu H."/>
        </authorList>
    </citation>
    <scope>NUCLEOTIDE SEQUENCE [LARGE SCALE GENOMIC DNA]</scope>
    <source>
        <strain evidence="9 10">BYS78W</strain>
    </source>
</reference>
<evidence type="ECO:0000256" key="3">
    <source>
        <dbReference type="ARBA" id="ARBA00022448"/>
    </source>
</evidence>
<dbReference type="Proteomes" id="UP001606134">
    <property type="component" value="Unassembled WGS sequence"/>
</dbReference>
<accession>A0ABW7H9H2</accession>
<gene>
    <name evidence="9" type="ORF">ACG04R_05625</name>
</gene>
<keyword evidence="5 8" id="KW-0812">Transmembrane</keyword>
<dbReference type="InterPro" id="IPR036259">
    <property type="entry name" value="MFS_trans_sf"/>
</dbReference>
<dbReference type="SUPFAM" id="SSF103473">
    <property type="entry name" value="MFS general substrate transporter"/>
    <property type="match status" value="1"/>
</dbReference>
<dbReference type="PANTHER" id="PTHR11328:SF24">
    <property type="entry name" value="MAJOR FACILITATOR SUPERFAMILY (MFS) PROFILE DOMAIN-CONTAINING PROTEIN"/>
    <property type="match status" value="1"/>
</dbReference>